<keyword evidence="2" id="KW-1185">Reference proteome</keyword>
<gene>
    <name evidence="1" type="ORF">NW762_008355</name>
</gene>
<sequence length="178" mass="19649">MATLNTLKRALRQKLDNTTSLTRALSNAQYSDGLDLLVHDAGLEVYQDFVIPQLSLLLAPLFNSRNQISVLEIGPGPKSVGHLPSPLKPKIGKYTAFEPNLLFAARLEEWLNVSSEAGSSLPCLKSIVVHRKPFSLNSGTSAMEDTDEKFHVILFCHSMYGMNPKQPYIEQALGLLVQ</sequence>
<dbReference type="AlphaFoldDB" id="A0A9W8RYJ2"/>
<dbReference type="Gene3D" id="3.40.50.150">
    <property type="entry name" value="Vaccinia Virus protein VP39"/>
    <property type="match status" value="1"/>
</dbReference>
<name>A0A9W8RYJ2_9HYPO</name>
<dbReference type="Proteomes" id="UP001152049">
    <property type="component" value="Unassembled WGS sequence"/>
</dbReference>
<comment type="caution">
    <text evidence="1">The sequence shown here is derived from an EMBL/GenBank/DDBJ whole genome shotgun (WGS) entry which is preliminary data.</text>
</comment>
<proteinExistence type="predicted"/>
<protein>
    <submittedName>
        <fullName evidence="1">Uncharacterized protein</fullName>
    </submittedName>
</protein>
<evidence type="ECO:0000313" key="2">
    <source>
        <dbReference type="Proteomes" id="UP001152049"/>
    </source>
</evidence>
<dbReference type="InterPro" id="IPR029063">
    <property type="entry name" value="SAM-dependent_MTases_sf"/>
</dbReference>
<reference evidence="1" key="1">
    <citation type="submission" date="2022-09" db="EMBL/GenBank/DDBJ databases">
        <title>Fusarium specimens isolated from Avocado Roots.</title>
        <authorList>
            <person name="Stajich J."/>
            <person name="Roper C."/>
            <person name="Heimlech-Rivalta G."/>
        </authorList>
    </citation>
    <scope>NUCLEOTIDE SEQUENCE</scope>
    <source>
        <strain evidence="1">CF00136</strain>
    </source>
</reference>
<dbReference type="SUPFAM" id="SSF53335">
    <property type="entry name" value="S-adenosyl-L-methionine-dependent methyltransferases"/>
    <property type="match status" value="1"/>
</dbReference>
<dbReference type="OrthoDB" id="363185at2759"/>
<organism evidence="1 2">
    <name type="scientific">Fusarium torreyae</name>
    <dbReference type="NCBI Taxonomy" id="1237075"/>
    <lineage>
        <taxon>Eukaryota</taxon>
        <taxon>Fungi</taxon>
        <taxon>Dikarya</taxon>
        <taxon>Ascomycota</taxon>
        <taxon>Pezizomycotina</taxon>
        <taxon>Sordariomycetes</taxon>
        <taxon>Hypocreomycetidae</taxon>
        <taxon>Hypocreales</taxon>
        <taxon>Nectriaceae</taxon>
        <taxon>Fusarium</taxon>
    </lineage>
</organism>
<evidence type="ECO:0000313" key="1">
    <source>
        <dbReference type="EMBL" id="KAJ4258208.1"/>
    </source>
</evidence>
<dbReference type="EMBL" id="JAOQAZ010000016">
    <property type="protein sequence ID" value="KAJ4258208.1"/>
    <property type="molecule type" value="Genomic_DNA"/>
</dbReference>
<accession>A0A9W8RYJ2</accession>